<dbReference type="GO" id="GO:0000978">
    <property type="term" value="F:RNA polymerase II cis-regulatory region sequence-specific DNA binding"/>
    <property type="evidence" value="ECO:0007669"/>
    <property type="project" value="TreeGrafter"/>
</dbReference>
<feature type="domain" description="C2H2-type" evidence="10">
    <location>
        <begin position="616"/>
        <end position="643"/>
    </location>
</feature>
<keyword evidence="5" id="KW-0862">Zinc</keyword>
<keyword evidence="4 9" id="KW-0863">Zinc-finger</keyword>
<feature type="domain" description="C2H2-type" evidence="10">
    <location>
        <begin position="904"/>
        <end position="931"/>
    </location>
</feature>
<dbReference type="Gene3D" id="3.30.160.60">
    <property type="entry name" value="Classic Zinc Finger"/>
    <property type="match status" value="9"/>
</dbReference>
<dbReference type="InParanoid" id="A0A6L2Q4I2"/>
<dbReference type="Pfam" id="PF00096">
    <property type="entry name" value="zf-C2H2"/>
    <property type="match status" value="6"/>
</dbReference>
<feature type="domain" description="C2H2-type" evidence="10">
    <location>
        <begin position="876"/>
        <end position="903"/>
    </location>
</feature>
<comment type="caution">
    <text evidence="11">The sequence shown here is derived from an EMBL/GenBank/DDBJ whole genome shotgun (WGS) entry which is preliminary data.</text>
</comment>
<dbReference type="GO" id="GO:0001817">
    <property type="term" value="P:regulation of cytokine production"/>
    <property type="evidence" value="ECO:0007669"/>
    <property type="project" value="TreeGrafter"/>
</dbReference>
<dbReference type="InterPro" id="IPR013087">
    <property type="entry name" value="Znf_C2H2_type"/>
</dbReference>
<dbReference type="PANTHER" id="PTHR24399:SF70">
    <property type="entry name" value="C2H2-TYPE DOMAIN-CONTAINING PROTEIN"/>
    <property type="match status" value="1"/>
</dbReference>
<dbReference type="GO" id="GO:0005654">
    <property type="term" value="C:nucleoplasm"/>
    <property type="evidence" value="ECO:0007669"/>
    <property type="project" value="TreeGrafter"/>
</dbReference>
<evidence type="ECO:0000256" key="8">
    <source>
        <dbReference type="ARBA" id="ARBA00023242"/>
    </source>
</evidence>
<feature type="domain" description="C2H2-type" evidence="10">
    <location>
        <begin position="702"/>
        <end position="724"/>
    </location>
</feature>
<dbReference type="AlphaFoldDB" id="A0A6L2Q4I2"/>
<feature type="domain" description="C2H2-type" evidence="10">
    <location>
        <begin position="958"/>
        <end position="980"/>
    </location>
</feature>
<dbReference type="FunFam" id="3.30.160.60:FF:000417">
    <property type="entry name" value="Zinc finger protein"/>
    <property type="match status" value="1"/>
</dbReference>
<dbReference type="FunFam" id="3.30.160.60:FF:000072">
    <property type="entry name" value="zinc finger protein 143 isoform X1"/>
    <property type="match status" value="1"/>
</dbReference>
<comment type="subcellular location">
    <subcellularLocation>
        <location evidence="1">Nucleus</location>
    </subcellularLocation>
</comment>
<keyword evidence="12" id="KW-1185">Reference proteome</keyword>
<accession>A0A6L2Q4I2</accession>
<evidence type="ECO:0000256" key="7">
    <source>
        <dbReference type="ARBA" id="ARBA00023163"/>
    </source>
</evidence>
<dbReference type="SMART" id="SM00355">
    <property type="entry name" value="ZnF_C2H2"/>
    <property type="match status" value="16"/>
</dbReference>
<evidence type="ECO:0000256" key="5">
    <source>
        <dbReference type="ARBA" id="ARBA00022833"/>
    </source>
</evidence>
<dbReference type="OrthoDB" id="3437960at2759"/>
<feature type="domain" description="C2H2-type" evidence="10">
    <location>
        <begin position="820"/>
        <end position="847"/>
    </location>
</feature>
<dbReference type="PROSITE" id="PS50157">
    <property type="entry name" value="ZINC_FINGER_C2H2_2"/>
    <property type="match status" value="11"/>
</dbReference>
<dbReference type="PANTHER" id="PTHR24399">
    <property type="entry name" value="ZINC FINGER AND BTB DOMAIN-CONTAINING"/>
    <property type="match status" value="1"/>
</dbReference>
<dbReference type="EMBL" id="BLKM01012990">
    <property type="protein sequence ID" value="GFG38432.1"/>
    <property type="molecule type" value="Genomic_DNA"/>
</dbReference>
<name>A0A6L2Q4I2_COPFO</name>
<organism evidence="11 12">
    <name type="scientific">Coptotermes formosanus</name>
    <name type="common">Formosan subterranean termite</name>
    <dbReference type="NCBI Taxonomy" id="36987"/>
    <lineage>
        <taxon>Eukaryota</taxon>
        <taxon>Metazoa</taxon>
        <taxon>Ecdysozoa</taxon>
        <taxon>Arthropoda</taxon>
        <taxon>Hexapoda</taxon>
        <taxon>Insecta</taxon>
        <taxon>Pterygota</taxon>
        <taxon>Neoptera</taxon>
        <taxon>Polyneoptera</taxon>
        <taxon>Dictyoptera</taxon>
        <taxon>Blattodea</taxon>
        <taxon>Blattoidea</taxon>
        <taxon>Termitoidae</taxon>
        <taxon>Rhinotermitidae</taxon>
        <taxon>Coptotermes</taxon>
    </lineage>
</organism>
<gene>
    <name evidence="11" type="ORF">Cfor_02470</name>
</gene>
<feature type="domain" description="C2H2-type" evidence="10">
    <location>
        <begin position="848"/>
        <end position="875"/>
    </location>
</feature>
<proteinExistence type="predicted"/>
<dbReference type="Proteomes" id="UP000502823">
    <property type="component" value="Unassembled WGS sequence"/>
</dbReference>
<keyword evidence="8" id="KW-0539">Nucleus</keyword>
<sequence length="1036" mass="116592">MANVDLCFRQLSHQFYFANMGTLVCPLCCDEEFSNQLSLRYHLLSITDNVYCPECCQRFDSILQLAEHLDGMCGKAELVNSIEEYTPDSDMVMAEGMTEEDKLIMHERNTCETEVVTEINNPGNMSSDVCEEVMQEAVSVAANPQLDDLESLCLVSAGDIQEAAVTVIKNEYVDITKQELDAVGHGNLRDVMEQSYASGNYEVMAENSTGSQDTLPEKVSGLETNEFVGADGQECGAVVDGLLSADGAVSGSLESQTVLPEVGCPGDRQMGVLEYSCSSCRITFGSVMEHIRMYHGGQEVVIEVPQAKKTALDKLIRASKSVLTTSDKQMTDMEVSPERNDTSERAELQETMDAANVVSTFSQIRQQASKIHPISQISVLNHTAVINEANENLKRRVWFKEKTRVIADEEKIKKIVPGPKRVIPTVRTSSELKYISKEVKIGRFWETRAEDVSKSDSANRSNKTEVPMMTLPCELKKENKTPLFKKDTRTSLEKLFSGSFLLKGTGGRGTRPGPYLGVNRVPEVKVIMSPGDKGTENAISVFTCSTCQKEFGNVSAFERHSCTIAKACMLVCKLCDEDVTDMKAMRIHMESVHDIKTEIPSMAKRKYNMQMLPNPVKCESCDVTFTTIRSLKLHSKIHERPKLKVPLECPVCHNMCSSNRTLRQHMKVHTELLPVKRSEDGEGAKDEDMNDKEQKNREISLLVCKVCYKSFGNNEDLRVHWQEHLLQVKVEEEEEGQKVVEQAHDGMTETAVPEEEEARHKNSTSPCVRCHKEIDESCKEEHMAKHFSLLRYSCPVCNKSFSKHGHLNMHMRIHKGTKEYSCIHCGKIFANMNLLRTHIQSHMAQRPYMCGFCGRGFFRPRDKVEHERIHTGEKPYPCSVCGMRFRVRYCLSLHMRRHTGVRPYSCKVCGKTFRTGTAFKAHTKIHLDERAYKCPFCPKKFKTLIQLLGHKNSHTKPYPCMVCNRPFSSLYAVRKHMASHEEGIIGKVPLKFQCDVCGASYARSFALKDHLKIHAHNIPPATAGKTCSDDSSSDIS</sequence>
<evidence type="ECO:0000259" key="10">
    <source>
        <dbReference type="PROSITE" id="PS50157"/>
    </source>
</evidence>
<dbReference type="InterPro" id="IPR036236">
    <property type="entry name" value="Znf_C2H2_sf"/>
</dbReference>
<feature type="domain" description="C2H2-type" evidence="10">
    <location>
        <begin position="792"/>
        <end position="819"/>
    </location>
</feature>
<dbReference type="PROSITE" id="PS00028">
    <property type="entry name" value="ZINC_FINGER_C2H2_1"/>
    <property type="match status" value="12"/>
</dbReference>
<dbReference type="GO" id="GO:0008270">
    <property type="term" value="F:zinc ion binding"/>
    <property type="evidence" value="ECO:0007669"/>
    <property type="project" value="UniProtKB-KW"/>
</dbReference>
<keyword evidence="3" id="KW-0677">Repeat</keyword>
<keyword evidence="2" id="KW-0479">Metal-binding</keyword>
<feature type="domain" description="C2H2-type" evidence="10">
    <location>
        <begin position="932"/>
        <end position="959"/>
    </location>
</feature>
<evidence type="ECO:0000256" key="4">
    <source>
        <dbReference type="ARBA" id="ARBA00022771"/>
    </source>
</evidence>
<evidence type="ECO:0000256" key="9">
    <source>
        <dbReference type="PROSITE-ProRule" id="PRU00042"/>
    </source>
</evidence>
<feature type="domain" description="C2H2-type" evidence="10">
    <location>
        <begin position="992"/>
        <end position="1019"/>
    </location>
</feature>
<evidence type="ECO:0000313" key="11">
    <source>
        <dbReference type="EMBL" id="GFG38432.1"/>
    </source>
</evidence>
<evidence type="ECO:0000313" key="12">
    <source>
        <dbReference type="Proteomes" id="UP000502823"/>
    </source>
</evidence>
<evidence type="ECO:0000256" key="1">
    <source>
        <dbReference type="ARBA" id="ARBA00004123"/>
    </source>
</evidence>
<dbReference type="GO" id="GO:0002682">
    <property type="term" value="P:regulation of immune system process"/>
    <property type="evidence" value="ECO:0007669"/>
    <property type="project" value="TreeGrafter"/>
</dbReference>
<keyword evidence="7" id="KW-0804">Transcription</keyword>
<dbReference type="GO" id="GO:0001227">
    <property type="term" value="F:DNA-binding transcription repressor activity, RNA polymerase II-specific"/>
    <property type="evidence" value="ECO:0007669"/>
    <property type="project" value="TreeGrafter"/>
</dbReference>
<feature type="domain" description="C2H2-type" evidence="10">
    <location>
        <begin position="647"/>
        <end position="674"/>
    </location>
</feature>
<evidence type="ECO:0000256" key="6">
    <source>
        <dbReference type="ARBA" id="ARBA00023015"/>
    </source>
</evidence>
<reference evidence="12" key="1">
    <citation type="submission" date="2020-01" db="EMBL/GenBank/DDBJ databases">
        <title>Draft genome sequence of the Termite Coptotermes fromosanus.</title>
        <authorList>
            <person name="Itakura S."/>
            <person name="Yosikawa Y."/>
            <person name="Umezawa K."/>
        </authorList>
    </citation>
    <scope>NUCLEOTIDE SEQUENCE [LARGE SCALE GENOMIC DNA]</scope>
</reference>
<evidence type="ECO:0000256" key="2">
    <source>
        <dbReference type="ARBA" id="ARBA00022723"/>
    </source>
</evidence>
<evidence type="ECO:0000256" key="3">
    <source>
        <dbReference type="ARBA" id="ARBA00022737"/>
    </source>
</evidence>
<dbReference type="SUPFAM" id="SSF57667">
    <property type="entry name" value="beta-beta-alpha zinc fingers"/>
    <property type="match status" value="5"/>
</dbReference>
<keyword evidence="6" id="KW-0805">Transcription regulation</keyword>
<dbReference type="FunFam" id="3.30.160.60:FF:000624">
    <property type="entry name" value="zinc finger protein 697"/>
    <property type="match status" value="1"/>
</dbReference>
<dbReference type="Pfam" id="PF13912">
    <property type="entry name" value="zf-C2H2_6"/>
    <property type="match status" value="1"/>
</dbReference>
<protein>
    <recommendedName>
        <fullName evidence="10">C2H2-type domain-containing protein</fullName>
    </recommendedName>
</protein>